<reference evidence="3 4" key="1">
    <citation type="journal article" date="2014" name="Proc. Natl. Acad. Sci. U.S.A.">
        <title>Functional characterization of flavobacteria rhodopsins reveals a unique class of light-driven chloride pump in bacteria.</title>
        <authorList>
            <person name="Yoshizawa S."/>
            <person name="Kumagai Y."/>
            <person name="Kim H."/>
            <person name="Ogura Y."/>
            <person name="Hayashi T."/>
            <person name="Iwasaki W."/>
            <person name="DeLong E.F."/>
            <person name="Kogure K."/>
        </authorList>
    </citation>
    <scope>NUCLEOTIDE SEQUENCE [LARGE SCALE GENOMIC DNA]</scope>
    <source>
        <strain evidence="3 4">S1-08</strain>
    </source>
</reference>
<dbReference type="AlphaFoldDB" id="W8VU07"/>
<dbReference type="InterPro" id="IPR000801">
    <property type="entry name" value="Esterase-like"/>
</dbReference>
<dbReference type="GO" id="GO:0016788">
    <property type="term" value="F:hydrolase activity, acting on ester bonds"/>
    <property type="evidence" value="ECO:0007669"/>
    <property type="project" value="TreeGrafter"/>
</dbReference>
<dbReference type="SUPFAM" id="SSF53474">
    <property type="entry name" value="alpha/beta-Hydrolases"/>
    <property type="match status" value="1"/>
</dbReference>
<evidence type="ECO:0000313" key="4">
    <source>
        <dbReference type="Proteomes" id="UP000031760"/>
    </source>
</evidence>
<dbReference type="EMBL" id="AP014548">
    <property type="protein sequence ID" value="BAO54168.1"/>
    <property type="molecule type" value="Genomic_DNA"/>
</dbReference>
<dbReference type="Gene3D" id="3.40.50.1820">
    <property type="entry name" value="alpha/beta hydrolase"/>
    <property type="match status" value="1"/>
</dbReference>
<dbReference type="STRING" id="1454201.NMS_0159"/>
<dbReference type="InterPro" id="IPR052558">
    <property type="entry name" value="Siderophore_Hydrolase_D"/>
</dbReference>
<protein>
    <submittedName>
        <fullName evidence="3">Putative esterase</fullName>
    </submittedName>
</protein>
<dbReference type="PANTHER" id="PTHR40841">
    <property type="entry name" value="SIDEROPHORE TRIACETYLFUSARININE C ESTERASE"/>
    <property type="match status" value="1"/>
</dbReference>
<comment type="similarity">
    <text evidence="1">Belongs to the esterase D family.</text>
</comment>
<accession>W8VU07</accession>
<evidence type="ECO:0000256" key="2">
    <source>
        <dbReference type="ARBA" id="ARBA00022801"/>
    </source>
</evidence>
<dbReference type="Proteomes" id="UP000031760">
    <property type="component" value="Chromosome"/>
</dbReference>
<name>W8VU07_9FLAO</name>
<evidence type="ECO:0000313" key="3">
    <source>
        <dbReference type="EMBL" id="BAO54168.1"/>
    </source>
</evidence>
<dbReference type="HOGENOM" id="CLU_039834_0_0_10"/>
<sequence length="271" mass="31058">MRQLLFAAFFLYQFTSIAQSVSKKPLEIGETLSFNSKYLKEKRVLNVYLPESYSSSANETYPVIYVLDGSIDEDFLHMAGLIQFQSYPWINKVPEAIVVGIANVDRKRDFTDESSQAADKKELPTSGGSSAFISFLDDEVIPLIEKSYRTNDSSTIVGQSLGGLLITEILYRHSNMFDNYLIVSPSLWWDDERWLLSEPAYINNSKSVYIAVGKEGEVMERVAQSLYEKLQLMIGKDHSIHFRYFDNLDHGDTLHLAAYHGLEEIFKFRRM</sequence>
<dbReference type="InterPro" id="IPR029058">
    <property type="entry name" value="AB_hydrolase_fold"/>
</dbReference>
<dbReference type="OrthoDB" id="9784036at2"/>
<keyword evidence="2" id="KW-0378">Hydrolase</keyword>
<proteinExistence type="inferred from homology"/>
<dbReference type="PANTHER" id="PTHR40841:SF2">
    <property type="entry name" value="SIDEROPHORE-DEGRADING ESTERASE (EUROFUNG)"/>
    <property type="match status" value="1"/>
</dbReference>
<dbReference type="KEGG" id="nmf:NMS_0159"/>
<gene>
    <name evidence="3" type="ORF">NMS_0159</name>
</gene>
<dbReference type="Pfam" id="PF00756">
    <property type="entry name" value="Esterase"/>
    <property type="match status" value="1"/>
</dbReference>
<keyword evidence="4" id="KW-1185">Reference proteome</keyword>
<evidence type="ECO:0000256" key="1">
    <source>
        <dbReference type="ARBA" id="ARBA00005622"/>
    </source>
</evidence>
<dbReference type="RefSeq" id="WP_041494910.1">
    <property type="nucleotide sequence ID" value="NZ_AP014548.1"/>
</dbReference>
<organism evidence="3 4">
    <name type="scientific">Nonlabens marinus S1-08</name>
    <dbReference type="NCBI Taxonomy" id="1454201"/>
    <lineage>
        <taxon>Bacteria</taxon>
        <taxon>Pseudomonadati</taxon>
        <taxon>Bacteroidota</taxon>
        <taxon>Flavobacteriia</taxon>
        <taxon>Flavobacteriales</taxon>
        <taxon>Flavobacteriaceae</taxon>
        <taxon>Nonlabens</taxon>
    </lineage>
</organism>